<evidence type="ECO:0000313" key="1">
    <source>
        <dbReference type="EMBL" id="KAJ7384054.1"/>
    </source>
</evidence>
<keyword evidence="2" id="KW-1185">Reference proteome</keyword>
<sequence>MAHIDDIVRSVTVSLVNKRILYLREFKEGLTLYGLSEIVTNQPKVCLPLFVREQVQNVDATYLFSVINPEYSPVGSSRRELEETLMDDFQDFLMALDEGTITGYDSPVAWNYNENPDDIPEADAELFVDKFQTVELTSAGVMGWLTGQKHRQLNGEKLEILAKFDHECLIRQPAHSICFPIVGACGMEITFPVSHMKGYDAFKNVFLLAFCKGQAFAKP</sequence>
<proteinExistence type="predicted"/>
<evidence type="ECO:0000313" key="2">
    <source>
        <dbReference type="Proteomes" id="UP001163046"/>
    </source>
</evidence>
<dbReference type="Proteomes" id="UP001163046">
    <property type="component" value="Unassembled WGS sequence"/>
</dbReference>
<accession>A0A9W9ZQB4</accession>
<reference evidence="1" key="1">
    <citation type="submission" date="2023-01" db="EMBL/GenBank/DDBJ databases">
        <title>Genome assembly of the deep-sea coral Lophelia pertusa.</title>
        <authorList>
            <person name="Herrera S."/>
            <person name="Cordes E."/>
        </authorList>
    </citation>
    <scope>NUCLEOTIDE SEQUENCE</scope>
    <source>
        <strain evidence="1">USNM1676648</strain>
        <tissue evidence="1">Polyp</tissue>
    </source>
</reference>
<protein>
    <submittedName>
        <fullName evidence="1">Uncharacterized protein</fullName>
    </submittedName>
</protein>
<organism evidence="1 2">
    <name type="scientific">Desmophyllum pertusum</name>
    <dbReference type="NCBI Taxonomy" id="174260"/>
    <lineage>
        <taxon>Eukaryota</taxon>
        <taxon>Metazoa</taxon>
        <taxon>Cnidaria</taxon>
        <taxon>Anthozoa</taxon>
        <taxon>Hexacorallia</taxon>
        <taxon>Scleractinia</taxon>
        <taxon>Caryophylliina</taxon>
        <taxon>Caryophylliidae</taxon>
        <taxon>Desmophyllum</taxon>
    </lineage>
</organism>
<comment type="caution">
    <text evidence="1">The sequence shown here is derived from an EMBL/GenBank/DDBJ whole genome shotgun (WGS) entry which is preliminary data.</text>
</comment>
<dbReference type="OrthoDB" id="5956155at2759"/>
<dbReference type="AlphaFoldDB" id="A0A9W9ZQB4"/>
<dbReference type="EMBL" id="MU825891">
    <property type="protein sequence ID" value="KAJ7384054.1"/>
    <property type="molecule type" value="Genomic_DNA"/>
</dbReference>
<name>A0A9W9ZQB4_9CNID</name>
<gene>
    <name evidence="1" type="ORF">OS493_024068</name>
</gene>